<comment type="caution">
    <text evidence="18">The sequence shown here is derived from an EMBL/GenBank/DDBJ whole genome shotgun (WGS) entry which is preliminary data.</text>
</comment>
<dbReference type="GO" id="GO:0005524">
    <property type="term" value="F:ATP binding"/>
    <property type="evidence" value="ECO:0007669"/>
    <property type="project" value="UniProtKB-KW"/>
</dbReference>
<evidence type="ECO:0000256" key="7">
    <source>
        <dbReference type="ARBA" id="ARBA00022598"/>
    </source>
</evidence>
<evidence type="ECO:0000256" key="4">
    <source>
        <dbReference type="ARBA" id="ARBA00013047"/>
    </source>
</evidence>
<dbReference type="InterPro" id="IPR004733">
    <property type="entry name" value="PurM_cligase"/>
</dbReference>
<dbReference type="FunFam" id="3.30.1330.10:FF:000001">
    <property type="entry name" value="Phosphoribosylformylglycinamidine cyclo-ligase"/>
    <property type="match status" value="1"/>
</dbReference>
<dbReference type="HAMAP" id="MF_00741">
    <property type="entry name" value="AIRS"/>
    <property type="match status" value="1"/>
</dbReference>
<evidence type="ECO:0000256" key="6">
    <source>
        <dbReference type="ARBA" id="ARBA00022490"/>
    </source>
</evidence>
<name>A0A4R9GNU1_9LEPT</name>
<dbReference type="GO" id="GO:0046084">
    <property type="term" value="P:adenine biosynthetic process"/>
    <property type="evidence" value="ECO:0007669"/>
    <property type="project" value="TreeGrafter"/>
</dbReference>
<evidence type="ECO:0000256" key="3">
    <source>
        <dbReference type="ARBA" id="ARBA00010280"/>
    </source>
</evidence>
<evidence type="ECO:0000259" key="16">
    <source>
        <dbReference type="Pfam" id="PF00586"/>
    </source>
</evidence>
<dbReference type="AlphaFoldDB" id="A0A4R9GNU1"/>
<keyword evidence="19" id="KW-1185">Reference proteome</keyword>
<dbReference type="InterPro" id="IPR036676">
    <property type="entry name" value="PurM-like_C_sf"/>
</dbReference>
<evidence type="ECO:0000313" key="18">
    <source>
        <dbReference type="EMBL" id="TGK18617.1"/>
    </source>
</evidence>
<evidence type="ECO:0000256" key="12">
    <source>
        <dbReference type="ARBA" id="ARBA00032931"/>
    </source>
</evidence>
<evidence type="ECO:0000256" key="11">
    <source>
        <dbReference type="ARBA" id="ARBA00031908"/>
    </source>
</evidence>
<sequence length="345" mass="37431">MEEKITYKSAGVDTEAGQDFVKRIKENVESTHGARVVGGLGGFSGGFDVSFLKNYKNPVLLSGTDGVGTKLELARLLGMYDTVGIDLVAMCVNDILVSGGEPLFFLDYIACGKLDPAKMEKIVSGIVKGCRLSGAALLGGETAEHPGTMEEDEYDLAGFTVGAVEKEDMIDGSKIRPGDVILGLESSGPHSNGFSFIRKLYLPGGRNLPQDSEVTEFLREYALRPTRIYVQSILSLVRRVEVKGMVHITGGGFYENIPRVLPENCAASLERSSLPSSPFFERLKKDFPNIEEKELFSTFNMGIGYVAIVSPDAEEIATKTLEEKGESVRKIGTVISRKNDSVLLV</sequence>
<dbReference type="InterPro" id="IPR036921">
    <property type="entry name" value="PurM-like_N_sf"/>
</dbReference>
<comment type="subcellular location">
    <subcellularLocation>
        <location evidence="1 15">Cytoplasm</location>
    </subcellularLocation>
</comment>
<organism evidence="18 19">
    <name type="scientific">Leptospira fluminis</name>
    <dbReference type="NCBI Taxonomy" id="2484979"/>
    <lineage>
        <taxon>Bacteria</taxon>
        <taxon>Pseudomonadati</taxon>
        <taxon>Spirochaetota</taxon>
        <taxon>Spirochaetia</taxon>
        <taxon>Leptospirales</taxon>
        <taxon>Leptospiraceae</taxon>
        <taxon>Leptospira</taxon>
    </lineage>
</organism>
<keyword evidence="9 15" id="KW-0658">Purine biosynthesis</keyword>
<gene>
    <name evidence="15" type="primary">purM</name>
    <name evidence="18" type="ORF">EHO61_09060</name>
</gene>
<comment type="catalytic activity">
    <reaction evidence="14 15">
        <text>2-formamido-N(1)-(5-O-phospho-beta-D-ribosyl)acetamidine + ATP = 5-amino-1-(5-phospho-beta-D-ribosyl)imidazole + ADP + phosphate + H(+)</text>
        <dbReference type="Rhea" id="RHEA:23032"/>
        <dbReference type="ChEBI" id="CHEBI:15378"/>
        <dbReference type="ChEBI" id="CHEBI:30616"/>
        <dbReference type="ChEBI" id="CHEBI:43474"/>
        <dbReference type="ChEBI" id="CHEBI:137981"/>
        <dbReference type="ChEBI" id="CHEBI:147287"/>
        <dbReference type="ChEBI" id="CHEBI:456216"/>
        <dbReference type="EC" id="6.3.3.1"/>
    </reaction>
</comment>
<dbReference type="SUPFAM" id="SSF55326">
    <property type="entry name" value="PurM N-terminal domain-like"/>
    <property type="match status" value="1"/>
</dbReference>
<keyword evidence="6 15" id="KW-0963">Cytoplasm</keyword>
<evidence type="ECO:0000256" key="10">
    <source>
        <dbReference type="ARBA" id="ARBA00022840"/>
    </source>
</evidence>
<protein>
    <recommendedName>
        <fullName evidence="5 15">Phosphoribosylformylglycinamidine cyclo-ligase</fullName>
        <ecNumber evidence="4 15">6.3.3.1</ecNumber>
    </recommendedName>
    <alternativeName>
        <fullName evidence="12 15">AIR synthase</fullName>
    </alternativeName>
    <alternativeName>
        <fullName evidence="13 15">AIRS</fullName>
    </alternativeName>
    <alternativeName>
        <fullName evidence="11 15">Phosphoribosyl-aminoimidazole synthetase</fullName>
    </alternativeName>
</protein>
<feature type="domain" description="PurM-like N-terminal" evidence="16">
    <location>
        <begin position="59"/>
        <end position="164"/>
    </location>
</feature>
<keyword evidence="7 15" id="KW-0436">Ligase</keyword>
<dbReference type="GO" id="GO:0006189">
    <property type="term" value="P:'de novo' IMP biosynthetic process"/>
    <property type="evidence" value="ECO:0007669"/>
    <property type="project" value="UniProtKB-UniRule"/>
</dbReference>
<evidence type="ECO:0000256" key="14">
    <source>
        <dbReference type="ARBA" id="ARBA00049057"/>
    </source>
</evidence>
<evidence type="ECO:0000256" key="13">
    <source>
        <dbReference type="ARBA" id="ARBA00033093"/>
    </source>
</evidence>
<dbReference type="UniPathway" id="UPA00074">
    <property type="reaction ID" value="UER00129"/>
</dbReference>
<reference evidence="18" key="1">
    <citation type="journal article" date="2019" name="PLoS Negl. Trop. Dis.">
        <title>Revisiting the worldwide diversity of Leptospira species in the environment.</title>
        <authorList>
            <person name="Vincent A.T."/>
            <person name="Schiettekatte O."/>
            <person name="Bourhy P."/>
            <person name="Veyrier F.J."/>
            <person name="Picardeau M."/>
        </authorList>
    </citation>
    <scope>NUCLEOTIDE SEQUENCE [LARGE SCALE GENOMIC DNA]</scope>
    <source>
        <strain evidence="18">SCS5</strain>
    </source>
</reference>
<dbReference type="GO" id="GO:0004641">
    <property type="term" value="F:phosphoribosylformylglycinamidine cyclo-ligase activity"/>
    <property type="evidence" value="ECO:0007669"/>
    <property type="project" value="UniProtKB-UniRule"/>
</dbReference>
<dbReference type="EC" id="6.3.3.1" evidence="4 15"/>
<dbReference type="SUPFAM" id="SSF56042">
    <property type="entry name" value="PurM C-terminal domain-like"/>
    <property type="match status" value="1"/>
</dbReference>
<dbReference type="EMBL" id="RQEV01000010">
    <property type="protein sequence ID" value="TGK18617.1"/>
    <property type="molecule type" value="Genomic_DNA"/>
</dbReference>
<keyword evidence="10 15" id="KW-0067">ATP-binding</keyword>
<dbReference type="InterPro" id="IPR010918">
    <property type="entry name" value="PurM-like_C_dom"/>
</dbReference>
<dbReference type="RefSeq" id="WP_135813305.1">
    <property type="nucleotide sequence ID" value="NZ_RQEV01000010.1"/>
</dbReference>
<dbReference type="PANTHER" id="PTHR10520:SF12">
    <property type="entry name" value="TRIFUNCTIONAL PURINE BIOSYNTHETIC PROTEIN ADENOSINE-3"/>
    <property type="match status" value="1"/>
</dbReference>
<proteinExistence type="inferred from homology"/>
<dbReference type="CDD" id="cd02196">
    <property type="entry name" value="PurM"/>
    <property type="match status" value="1"/>
</dbReference>
<dbReference type="InterPro" id="IPR016188">
    <property type="entry name" value="PurM-like_N"/>
</dbReference>
<evidence type="ECO:0000256" key="8">
    <source>
        <dbReference type="ARBA" id="ARBA00022741"/>
    </source>
</evidence>
<dbReference type="Pfam" id="PF00586">
    <property type="entry name" value="AIRS"/>
    <property type="match status" value="1"/>
</dbReference>
<comment type="pathway">
    <text evidence="2 15">Purine metabolism; IMP biosynthesis via de novo pathway; 5-amino-1-(5-phospho-D-ribosyl)imidazole from N(2)-formyl-N(1)-(5-phospho-D-ribosyl)glycinamide: step 2/2.</text>
</comment>
<feature type="domain" description="PurM-like C-terminal" evidence="17">
    <location>
        <begin position="176"/>
        <end position="342"/>
    </location>
</feature>
<accession>A0A4R9GNU1</accession>
<dbReference type="GO" id="GO:0005829">
    <property type="term" value="C:cytosol"/>
    <property type="evidence" value="ECO:0007669"/>
    <property type="project" value="TreeGrafter"/>
</dbReference>
<dbReference type="Pfam" id="PF02769">
    <property type="entry name" value="AIRS_C"/>
    <property type="match status" value="1"/>
</dbReference>
<comment type="similarity">
    <text evidence="3 15">Belongs to the AIR synthase family.</text>
</comment>
<keyword evidence="8 15" id="KW-0547">Nucleotide-binding</keyword>
<dbReference type="GO" id="GO:0004637">
    <property type="term" value="F:phosphoribosylamine-glycine ligase activity"/>
    <property type="evidence" value="ECO:0007669"/>
    <property type="project" value="TreeGrafter"/>
</dbReference>
<evidence type="ECO:0000256" key="5">
    <source>
        <dbReference type="ARBA" id="ARBA00020367"/>
    </source>
</evidence>
<evidence type="ECO:0000259" key="17">
    <source>
        <dbReference type="Pfam" id="PF02769"/>
    </source>
</evidence>
<dbReference type="NCBIfam" id="TIGR00878">
    <property type="entry name" value="purM"/>
    <property type="match status" value="1"/>
</dbReference>
<dbReference type="FunFam" id="3.90.650.10:FF:000011">
    <property type="entry name" value="Phosphoribosylformylglycinamidine cyclo-ligase"/>
    <property type="match status" value="1"/>
</dbReference>
<evidence type="ECO:0000313" key="19">
    <source>
        <dbReference type="Proteomes" id="UP000297855"/>
    </source>
</evidence>
<evidence type="ECO:0000256" key="2">
    <source>
        <dbReference type="ARBA" id="ARBA00004686"/>
    </source>
</evidence>
<evidence type="ECO:0000256" key="1">
    <source>
        <dbReference type="ARBA" id="ARBA00004496"/>
    </source>
</evidence>
<dbReference type="Gene3D" id="3.90.650.10">
    <property type="entry name" value="PurM-like C-terminal domain"/>
    <property type="match status" value="1"/>
</dbReference>
<evidence type="ECO:0000256" key="9">
    <source>
        <dbReference type="ARBA" id="ARBA00022755"/>
    </source>
</evidence>
<evidence type="ECO:0000256" key="15">
    <source>
        <dbReference type="HAMAP-Rule" id="MF_00741"/>
    </source>
</evidence>
<dbReference type="Gene3D" id="3.30.1330.10">
    <property type="entry name" value="PurM-like, N-terminal domain"/>
    <property type="match status" value="1"/>
</dbReference>
<dbReference type="PANTHER" id="PTHR10520">
    <property type="entry name" value="TRIFUNCTIONAL PURINE BIOSYNTHETIC PROTEIN ADENOSINE-3-RELATED"/>
    <property type="match status" value="1"/>
</dbReference>
<dbReference type="OrthoDB" id="9802507at2"/>
<dbReference type="Proteomes" id="UP000297855">
    <property type="component" value="Unassembled WGS sequence"/>
</dbReference>